<gene>
    <name evidence="1" type="ORF">Zm00014a_037741</name>
</gene>
<dbReference type="EMBL" id="NCVQ01000006">
    <property type="protein sequence ID" value="PWZ24164.1"/>
    <property type="molecule type" value="Genomic_DNA"/>
</dbReference>
<proteinExistence type="predicted"/>
<dbReference type="AlphaFoldDB" id="A0A3L6ESV9"/>
<comment type="caution">
    <text evidence="1">The sequence shown here is derived from an EMBL/GenBank/DDBJ whole genome shotgun (WGS) entry which is preliminary data.</text>
</comment>
<reference evidence="1" key="1">
    <citation type="journal article" date="2018" name="Nat. Genet.">
        <title>Extensive intraspecific gene order and gene structural variations between Mo17 and other maize genomes.</title>
        <authorList>
            <person name="Sun S."/>
            <person name="Zhou Y."/>
            <person name="Chen J."/>
            <person name="Shi J."/>
            <person name="Zhao H."/>
            <person name="Zhao H."/>
            <person name="Song W."/>
            <person name="Zhang M."/>
            <person name="Cui Y."/>
            <person name="Dong X."/>
            <person name="Liu H."/>
            <person name="Ma X."/>
            <person name="Jiao Y."/>
            <person name="Wang B."/>
            <person name="Wei X."/>
            <person name="Stein J.C."/>
            <person name="Glaubitz J.C."/>
            <person name="Lu F."/>
            <person name="Yu G."/>
            <person name="Liang C."/>
            <person name="Fengler K."/>
            <person name="Li B."/>
            <person name="Rafalski A."/>
            <person name="Schnable P.S."/>
            <person name="Ware D.H."/>
            <person name="Buckler E.S."/>
            <person name="Lai J."/>
        </authorList>
    </citation>
    <scope>NUCLEOTIDE SEQUENCE [LARGE SCALE GENOMIC DNA]</scope>
    <source>
        <tissue evidence="1">Seedling</tissue>
    </source>
</reference>
<sequence length="20" mass="2127">SSPTVCLLRSIRHSNLASVS</sequence>
<name>A0A3L6ESV9_MAIZE</name>
<organism evidence="1">
    <name type="scientific">Zea mays</name>
    <name type="common">Maize</name>
    <dbReference type="NCBI Taxonomy" id="4577"/>
    <lineage>
        <taxon>Eukaryota</taxon>
        <taxon>Viridiplantae</taxon>
        <taxon>Streptophyta</taxon>
        <taxon>Embryophyta</taxon>
        <taxon>Tracheophyta</taxon>
        <taxon>Spermatophyta</taxon>
        <taxon>Magnoliopsida</taxon>
        <taxon>Liliopsida</taxon>
        <taxon>Poales</taxon>
        <taxon>Poaceae</taxon>
        <taxon>PACMAD clade</taxon>
        <taxon>Panicoideae</taxon>
        <taxon>Andropogonodae</taxon>
        <taxon>Andropogoneae</taxon>
        <taxon>Tripsacinae</taxon>
        <taxon>Zea</taxon>
    </lineage>
</organism>
<accession>A0A3L6ESV9</accession>
<evidence type="ECO:0000313" key="1">
    <source>
        <dbReference type="EMBL" id="PWZ24164.1"/>
    </source>
</evidence>
<protein>
    <submittedName>
        <fullName evidence="1">Uncharacterized protein</fullName>
    </submittedName>
</protein>
<dbReference type="Proteomes" id="UP000251960">
    <property type="component" value="Chromosome 5"/>
</dbReference>
<feature type="non-terminal residue" evidence="1">
    <location>
        <position position="1"/>
    </location>
</feature>